<sequence length="50" mass="5628">MTSPTLRERLRRTGSAVATLRECFQRTSRGTRKGGLPNRFALTHPTLSKL</sequence>
<evidence type="ECO:0000256" key="1">
    <source>
        <dbReference type="SAM" id="MobiDB-lite"/>
    </source>
</evidence>
<name>A0A951UG83_9NOST</name>
<feature type="region of interest" description="Disordered" evidence="1">
    <location>
        <begin position="28"/>
        <end position="50"/>
    </location>
</feature>
<organism evidence="2 3">
    <name type="scientific">Mojavia pulchra JT2-VF2</name>
    <dbReference type="NCBI Taxonomy" id="287848"/>
    <lineage>
        <taxon>Bacteria</taxon>
        <taxon>Bacillati</taxon>
        <taxon>Cyanobacteriota</taxon>
        <taxon>Cyanophyceae</taxon>
        <taxon>Nostocales</taxon>
        <taxon>Nostocaceae</taxon>
    </lineage>
</organism>
<proteinExistence type="predicted"/>
<dbReference type="AlphaFoldDB" id="A0A951UG83"/>
<reference evidence="2" key="1">
    <citation type="submission" date="2021-05" db="EMBL/GenBank/DDBJ databases">
        <authorList>
            <person name="Pietrasiak N."/>
            <person name="Ward R."/>
            <person name="Stajich J.E."/>
            <person name="Kurbessoian T."/>
        </authorList>
    </citation>
    <scope>NUCLEOTIDE SEQUENCE</scope>
    <source>
        <strain evidence="2">JT2-VF2</strain>
    </source>
</reference>
<protein>
    <submittedName>
        <fullName evidence="2">Uncharacterized protein</fullName>
    </submittedName>
</protein>
<evidence type="ECO:0000313" key="2">
    <source>
        <dbReference type="EMBL" id="MBW4562264.1"/>
    </source>
</evidence>
<gene>
    <name evidence="2" type="ORF">KME32_14140</name>
</gene>
<dbReference type="EMBL" id="JAHHHN010000007">
    <property type="protein sequence ID" value="MBW4562264.1"/>
    <property type="molecule type" value="Genomic_DNA"/>
</dbReference>
<evidence type="ECO:0000313" key="3">
    <source>
        <dbReference type="Proteomes" id="UP000715781"/>
    </source>
</evidence>
<accession>A0A951UG83</accession>
<dbReference type="Proteomes" id="UP000715781">
    <property type="component" value="Unassembled WGS sequence"/>
</dbReference>
<comment type="caution">
    <text evidence="2">The sequence shown here is derived from an EMBL/GenBank/DDBJ whole genome shotgun (WGS) entry which is preliminary data.</text>
</comment>
<reference evidence="2" key="2">
    <citation type="journal article" date="2022" name="Microbiol. Resour. Announc.">
        <title>Metagenome Sequencing to Explore Phylogenomics of Terrestrial Cyanobacteria.</title>
        <authorList>
            <person name="Ward R.D."/>
            <person name="Stajich J.E."/>
            <person name="Johansen J.R."/>
            <person name="Huntemann M."/>
            <person name="Clum A."/>
            <person name="Foster B."/>
            <person name="Foster B."/>
            <person name="Roux S."/>
            <person name="Palaniappan K."/>
            <person name="Varghese N."/>
            <person name="Mukherjee S."/>
            <person name="Reddy T.B.K."/>
            <person name="Daum C."/>
            <person name="Copeland A."/>
            <person name="Chen I.A."/>
            <person name="Ivanova N.N."/>
            <person name="Kyrpides N.C."/>
            <person name="Shapiro N."/>
            <person name="Eloe-Fadrosh E.A."/>
            <person name="Pietrasiak N."/>
        </authorList>
    </citation>
    <scope>NUCLEOTIDE SEQUENCE</scope>
    <source>
        <strain evidence="2">JT2-VF2</strain>
    </source>
</reference>